<feature type="domain" description="Helicase ATP-binding" evidence="10">
    <location>
        <begin position="31"/>
        <end position="207"/>
    </location>
</feature>
<comment type="similarity">
    <text evidence="1">Belongs to the helicase family. RecQ subfamily.</text>
</comment>
<dbReference type="PANTHER" id="PTHR13710">
    <property type="entry name" value="DNA HELICASE RECQ FAMILY MEMBER"/>
    <property type="match status" value="1"/>
</dbReference>
<dbReference type="SMART" id="SM00490">
    <property type="entry name" value="HELICc"/>
    <property type="match status" value="1"/>
</dbReference>
<evidence type="ECO:0000259" key="10">
    <source>
        <dbReference type="PROSITE" id="PS51192"/>
    </source>
</evidence>
<keyword evidence="3" id="KW-0378">Hydrolase</keyword>
<dbReference type="SMART" id="SM00487">
    <property type="entry name" value="DEXDc"/>
    <property type="match status" value="1"/>
</dbReference>
<dbReference type="CDD" id="cd17920">
    <property type="entry name" value="DEXHc_RecQ"/>
    <property type="match status" value="1"/>
</dbReference>
<dbReference type="GO" id="GO:0009378">
    <property type="term" value="F:four-way junction helicase activity"/>
    <property type="evidence" value="ECO:0007669"/>
    <property type="project" value="TreeGrafter"/>
</dbReference>
<evidence type="ECO:0000256" key="9">
    <source>
        <dbReference type="ARBA" id="ARBA00034808"/>
    </source>
</evidence>
<feature type="domain" description="Helicase C-terminal" evidence="11">
    <location>
        <begin position="231"/>
        <end position="408"/>
    </location>
</feature>
<dbReference type="GO" id="GO:0005694">
    <property type="term" value="C:chromosome"/>
    <property type="evidence" value="ECO:0007669"/>
    <property type="project" value="TreeGrafter"/>
</dbReference>
<reference evidence="12 13" key="1">
    <citation type="submission" date="2017-05" db="EMBL/GenBank/DDBJ databases">
        <authorList>
            <person name="Varghese N."/>
            <person name="Submissions S."/>
        </authorList>
    </citation>
    <scope>NUCLEOTIDE SEQUENCE [LARGE SCALE GENOMIC DNA]</scope>
    <source>
        <strain evidence="12 13">DSM 21194</strain>
    </source>
</reference>
<dbReference type="EMBL" id="FXTH01000034">
    <property type="protein sequence ID" value="SMO94976.1"/>
    <property type="molecule type" value="Genomic_DNA"/>
</dbReference>
<evidence type="ECO:0000256" key="2">
    <source>
        <dbReference type="ARBA" id="ARBA00022741"/>
    </source>
</evidence>
<evidence type="ECO:0000259" key="11">
    <source>
        <dbReference type="PROSITE" id="PS51194"/>
    </source>
</evidence>
<keyword evidence="7" id="KW-0413">Isomerase</keyword>
<evidence type="ECO:0000313" key="12">
    <source>
        <dbReference type="EMBL" id="SMO94976.1"/>
    </source>
</evidence>
<dbReference type="GO" id="GO:0043138">
    <property type="term" value="F:3'-5' DNA helicase activity"/>
    <property type="evidence" value="ECO:0007669"/>
    <property type="project" value="UniProtKB-EC"/>
</dbReference>
<name>A0A521FFJ8_9BACT</name>
<evidence type="ECO:0000313" key="13">
    <source>
        <dbReference type="Proteomes" id="UP000317593"/>
    </source>
</evidence>
<keyword evidence="5" id="KW-0067">ATP-binding</keyword>
<evidence type="ECO:0000256" key="5">
    <source>
        <dbReference type="ARBA" id="ARBA00022840"/>
    </source>
</evidence>
<protein>
    <recommendedName>
        <fullName evidence="9">DNA 3'-5' helicase</fullName>
        <ecNumber evidence="9">5.6.2.4</ecNumber>
    </recommendedName>
</protein>
<dbReference type="GO" id="GO:0005524">
    <property type="term" value="F:ATP binding"/>
    <property type="evidence" value="ECO:0007669"/>
    <property type="project" value="UniProtKB-KW"/>
</dbReference>
<dbReference type="InterPro" id="IPR014001">
    <property type="entry name" value="Helicase_ATP-bd"/>
</dbReference>
<dbReference type="GO" id="GO:0003677">
    <property type="term" value="F:DNA binding"/>
    <property type="evidence" value="ECO:0007669"/>
    <property type="project" value="UniProtKB-KW"/>
</dbReference>
<dbReference type="Proteomes" id="UP000317593">
    <property type="component" value="Unassembled WGS sequence"/>
</dbReference>
<dbReference type="Pfam" id="PF00270">
    <property type="entry name" value="DEAD"/>
    <property type="match status" value="1"/>
</dbReference>
<dbReference type="GO" id="GO:0000724">
    <property type="term" value="P:double-strand break repair via homologous recombination"/>
    <property type="evidence" value="ECO:0007669"/>
    <property type="project" value="TreeGrafter"/>
</dbReference>
<dbReference type="PROSITE" id="PS51192">
    <property type="entry name" value="HELICASE_ATP_BIND_1"/>
    <property type="match status" value="1"/>
</dbReference>
<gene>
    <name evidence="12" type="ORF">SAMN06265218_1343</name>
</gene>
<dbReference type="GO" id="GO:0016787">
    <property type="term" value="F:hydrolase activity"/>
    <property type="evidence" value="ECO:0007669"/>
    <property type="project" value="UniProtKB-KW"/>
</dbReference>
<dbReference type="PROSITE" id="PS51194">
    <property type="entry name" value="HELICASE_CTER"/>
    <property type="match status" value="1"/>
</dbReference>
<proteinExistence type="inferred from homology"/>
<dbReference type="InterPro" id="IPR004589">
    <property type="entry name" value="DNA_helicase_ATP-dep_RecQ"/>
</dbReference>
<keyword evidence="2" id="KW-0547">Nucleotide-binding</keyword>
<keyword evidence="6" id="KW-0238">DNA-binding</keyword>
<dbReference type="RefSeq" id="WP_142716123.1">
    <property type="nucleotide sequence ID" value="NZ_FXTH01000034.1"/>
</dbReference>
<dbReference type="InterPro" id="IPR001650">
    <property type="entry name" value="Helicase_C-like"/>
</dbReference>
<evidence type="ECO:0000256" key="4">
    <source>
        <dbReference type="ARBA" id="ARBA00022806"/>
    </source>
</evidence>
<evidence type="ECO:0000256" key="8">
    <source>
        <dbReference type="ARBA" id="ARBA00034617"/>
    </source>
</evidence>
<accession>A0A521FFJ8</accession>
<dbReference type="AlphaFoldDB" id="A0A521FFJ8"/>
<dbReference type="OrthoDB" id="9763310at2"/>
<comment type="catalytic activity">
    <reaction evidence="8">
        <text>Couples ATP hydrolysis with the unwinding of duplex DNA by translocating in the 3'-5' direction.</text>
        <dbReference type="EC" id="5.6.2.4"/>
    </reaction>
</comment>
<dbReference type="InterPro" id="IPR011545">
    <property type="entry name" value="DEAD/DEAH_box_helicase_dom"/>
</dbReference>
<evidence type="ECO:0000256" key="6">
    <source>
        <dbReference type="ARBA" id="ARBA00023125"/>
    </source>
</evidence>
<evidence type="ECO:0000256" key="7">
    <source>
        <dbReference type="ARBA" id="ARBA00023235"/>
    </source>
</evidence>
<evidence type="ECO:0000256" key="1">
    <source>
        <dbReference type="ARBA" id="ARBA00005446"/>
    </source>
</evidence>
<dbReference type="EC" id="5.6.2.4" evidence="9"/>
<dbReference type="Gene3D" id="3.40.50.300">
    <property type="entry name" value="P-loop containing nucleotide triphosphate hydrolases"/>
    <property type="match status" value="2"/>
</dbReference>
<sequence>MVSKADKVFENHFPSLVEEFEQLKDFQRKVINHVIEEGSSVAVMQTGGGKSLIYWVSAKALGGTTLVISPLIALIDEQAEKLRNLNFEVLVTHSGISSKELREDLTKFCNGNYDPDFIFVSPERLATDGYFEYCIKQRKEDIRLVTVDEIHCVSQWGFNFRPFYKRIPNFLNKVFKDDWPRVLGLTATINPKELRDICQDFRISSSSILKDEILLRFDVNLNVETFAKEDEKEQRLWKLLKENKGKKTLIYLYRKYNKRGTVDLASKARSKGFKSTHFHGDMSSEERQDVIQSIQNDEFNVIFATNAFGMGIDIPDIDLVVHFMIPESVEQYYQEIGRAGRDGKGADAYLFYSNKNVSVRRTHFIDKSFPDEEELVRLWKKITNNNSSIKTLQYFHDQEIQDTLQFFLNANLISIESKAFTHVDIFEKIESDNIQEIVDSTRSGMITAVLNNRDDDIEILMNEIYGAISKGDVSFSKRPGKCLIIKPSKAQLDENDIENISKDIEEKKQYKHDLLDFLVYLLNNFEGTRELHQDIGRYLGVDKHKLNKIHETVRGEWVRSKSEVIIANLLYEHKIEYKYEEKLPYAKGKWIEPDFTFEINGQKYCLEHLGLLGDSEYDDHWTWKKSIYKQFNDINLLTTKESAGV</sequence>
<organism evidence="12 13">
    <name type="scientific">Fodinibius sediminis</name>
    <dbReference type="NCBI Taxonomy" id="1214077"/>
    <lineage>
        <taxon>Bacteria</taxon>
        <taxon>Pseudomonadati</taxon>
        <taxon>Balneolota</taxon>
        <taxon>Balneolia</taxon>
        <taxon>Balneolales</taxon>
        <taxon>Balneolaceae</taxon>
        <taxon>Fodinibius</taxon>
    </lineage>
</organism>
<evidence type="ECO:0000256" key="3">
    <source>
        <dbReference type="ARBA" id="ARBA00022801"/>
    </source>
</evidence>
<dbReference type="InterPro" id="IPR027417">
    <property type="entry name" value="P-loop_NTPase"/>
</dbReference>
<dbReference type="Pfam" id="PF00271">
    <property type="entry name" value="Helicase_C"/>
    <property type="match status" value="1"/>
</dbReference>
<keyword evidence="4 12" id="KW-0347">Helicase</keyword>
<keyword evidence="13" id="KW-1185">Reference proteome</keyword>
<dbReference type="NCBIfam" id="TIGR00614">
    <property type="entry name" value="recQ_fam"/>
    <property type="match status" value="1"/>
</dbReference>
<dbReference type="GO" id="GO:0005737">
    <property type="term" value="C:cytoplasm"/>
    <property type="evidence" value="ECO:0007669"/>
    <property type="project" value="TreeGrafter"/>
</dbReference>
<dbReference type="SUPFAM" id="SSF52540">
    <property type="entry name" value="P-loop containing nucleoside triphosphate hydrolases"/>
    <property type="match status" value="1"/>
</dbReference>
<dbReference type="PANTHER" id="PTHR13710:SF105">
    <property type="entry name" value="ATP-DEPENDENT DNA HELICASE Q1"/>
    <property type="match status" value="1"/>
</dbReference>